<dbReference type="KEGG" id="faa:HMPREF0389_00473"/>
<feature type="domain" description="Pyruvate carboxyltransferase" evidence="19">
    <location>
        <begin position="530"/>
        <end position="798"/>
    </location>
</feature>
<feature type="domain" description="ATP-grasp" evidence="17">
    <location>
        <begin position="125"/>
        <end position="322"/>
    </location>
</feature>
<feature type="modified residue" description="N6-carboxylysine" evidence="15">
    <location>
        <position position="708"/>
    </location>
</feature>
<dbReference type="EMBL" id="CP002390">
    <property type="protein sequence ID" value="EFE28557.1"/>
    <property type="molecule type" value="Genomic_DNA"/>
</dbReference>
<gene>
    <name evidence="20" type="primary">pyc</name>
    <name evidence="20" type="ordered locus">HMPREF0389_00473</name>
</gene>
<accession>D6GSB6</accession>
<dbReference type="Proteomes" id="UP000007468">
    <property type="component" value="Chromosome"/>
</dbReference>
<dbReference type="CDD" id="cd06850">
    <property type="entry name" value="biotinyl_domain"/>
    <property type="match status" value="1"/>
</dbReference>
<feature type="domain" description="Lipoyl-binding" evidence="16">
    <location>
        <begin position="1067"/>
        <end position="1142"/>
    </location>
</feature>
<dbReference type="InterPro" id="IPR005930">
    <property type="entry name" value="Pyruv_COase"/>
</dbReference>
<dbReference type="InterPro" id="IPR000891">
    <property type="entry name" value="PYR_CT"/>
</dbReference>
<feature type="binding site" evidence="13">
    <location>
        <position position="872"/>
    </location>
    <ligand>
        <name>substrate</name>
    </ligand>
</feature>
<dbReference type="FunFam" id="3.20.20.70:FF:000033">
    <property type="entry name" value="Pyruvate carboxylase"/>
    <property type="match status" value="1"/>
</dbReference>
<dbReference type="Gene3D" id="3.20.20.70">
    <property type="entry name" value="Aldolase class I"/>
    <property type="match status" value="1"/>
</dbReference>
<feature type="binding site" evidence="14">
    <location>
        <position position="539"/>
    </location>
    <ligand>
        <name>Mn(2+)</name>
        <dbReference type="ChEBI" id="CHEBI:29035"/>
    </ligand>
</feature>
<evidence type="ECO:0000259" key="16">
    <source>
        <dbReference type="PROSITE" id="PS50968"/>
    </source>
</evidence>
<keyword evidence="20" id="KW-0670">Pyruvate</keyword>
<dbReference type="SUPFAM" id="SSF51246">
    <property type="entry name" value="Rudiment single hybrid motif"/>
    <property type="match status" value="1"/>
</dbReference>
<dbReference type="Pfam" id="PF00364">
    <property type="entry name" value="Biotin_lipoyl"/>
    <property type="match status" value="1"/>
</dbReference>
<keyword evidence="10" id="KW-0511">Multifunctional enzyme</keyword>
<dbReference type="Gene3D" id="3.30.470.20">
    <property type="entry name" value="ATP-grasp fold, B domain"/>
    <property type="match status" value="1"/>
</dbReference>
<dbReference type="InterPro" id="IPR005482">
    <property type="entry name" value="Biotin_COase_C"/>
</dbReference>
<evidence type="ECO:0000313" key="21">
    <source>
        <dbReference type="Proteomes" id="UP000007468"/>
    </source>
</evidence>
<dbReference type="InterPro" id="IPR011054">
    <property type="entry name" value="Rudment_hybrid_motif"/>
</dbReference>
<dbReference type="InterPro" id="IPR055268">
    <property type="entry name" value="PCB-like"/>
</dbReference>
<dbReference type="InterPro" id="IPR013785">
    <property type="entry name" value="Aldolase_TIM"/>
</dbReference>
<evidence type="ECO:0000256" key="7">
    <source>
        <dbReference type="ARBA" id="ARBA00022741"/>
    </source>
</evidence>
<dbReference type="FunFam" id="2.40.50.100:FF:000003">
    <property type="entry name" value="Acetyl-CoA carboxylase biotin carboxyl carrier protein"/>
    <property type="match status" value="1"/>
</dbReference>
<dbReference type="NCBIfam" id="NF006761">
    <property type="entry name" value="PRK09282.1"/>
    <property type="match status" value="1"/>
</dbReference>
<dbReference type="GO" id="GO:0046872">
    <property type="term" value="F:metal ion binding"/>
    <property type="evidence" value="ECO:0007669"/>
    <property type="project" value="UniProtKB-KW"/>
</dbReference>
<comment type="pathway">
    <text evidence="2">Carbohydrate biosynthesis; gluconeogenesis.</text>
</comment>
<dbReference type="UniPathway" id="UPA00138"/>
<feature type="binding site" evidence="13">
    <location>
        <position position="121"/>
    </location>
    <ligand>
        <name>ATP</name>
        <dbReference type="ChEBI" id="CHEBI:30616"/>
    </ligand>
</feature>
<dbReference type="Pfam" id="PF02436">
    <property type="entry name" value="PYC_OADA"/>
    <property type="match status" value="1"/>
</dbReference>
<sequence>METKKFKKVLVANRGEIAIRIFRALTELGIRTVGIYSKEDKYSLFRTKADESYLIGEDKGPIDAYLDMASIIQIAKDKNVDAIHPGYGFLSENPKFAQMCLDNGIEFIGPTPYTMLQMGDKISAKSVALECGVPTIPGHQKPIKNSLEAKDIAEKIGYPVILKAANGGGGRGMRIVNSVEEMENEFKNAMSESIKAFDSDVIFMEKYLHHPKHIEVQILGDKLGNIVHLFERDCSLQRRHQKVIEFAPSISLDESIKQKILSDSVKLAKYVNYISAGTMEFLVDQSGNYYFIEMNPRIQVEHTVTEMITGVDIVQSQILIAMGHPLNSSEININSQEDISIRGYSIQCRITTENPTANFMPDTGKISVYRSASGFGIRLDGGNGFTGSEISPYYDSLLVKTTSWDRTFHGAARKALRSIKEFRIRGVKTNVPFLINVLNHPTFLEGNCYTSFIEDTKDLFNIKGSKDRASKLMNFIGDIIVNEKYDPSISDIKIPKIKMDLSTNSKSSKQLFKEMGAKDFTQMIMNEKKLYITDTTMRDAHQSLFATRMRTYDMLQAAPYCNKIFRDTFSMETWGGATFDVAYRFLKESPWRRLEKLSESMPDVLQQMLLRASNAVGYKNYPDNVVSEFIKVSAKQGIDVFRIFDSLNWLENMKLPIETALNTGKIVEGTICYTSDILNPNNKKYPLEYYINKAKELEKTGIHILGIKDMAGLLKPYAAKKLISKLKKELHIPIHLHTHDTSGNSVATILMAAESGVDIADLTLESMSGLTSQPSLNAVVAALKNTDRDTGLDLEELNEVSNYFKEVRKIYKKFESELKTPSVEIYKYEIPGGQYSNLLPQTKSVGLEHKFEEVKEAYRQANLLLGDIIKVTPSSKIVGDLAIFMVKNNLTPENILTEGENLSFPDSVVEYFMGQIGQPDGGFPEELQKIVLKGKTPLTERPGLLLPEENFEKIKLHLNEKYRDIANERNILSYALYPKVYDDYCKHIDLYNDISNLPSTVFFYGLEKGQEIDVAIEDGKLLNICYTGYSDADENGMRSVYFELNGSAREVEILDRSVQTKKDSKRKADKSNPKHIASPIPGTIAEILVNPGDSIKKNQPLMIVEAMKMETTILAKTDGAISEILISQGDSVSDDELAMILK</sequence>
<evidence type="ECO:0000256" key="13">
    <source>
        <dbReference type="PIRSR" id="PIRSR001594-2"/>
    </source>
</evidence>
<dbReference type="PROSITE" id="PS00867">
    <property type="entry name" value="CPSASE_2"/>
    <property type="match status" value="1"/>
</dbReference>
<dbReference type="InterPro" id="IPR005479">
    <property type="entry name" value="CPAse_ATP-bd"/>
</dbReference>
<proteinExistence type="predicted"/>
<feature type="binding site" evidence="14">
    <location>
        <position position="739"/>
    </location>
    <ligand>
        <name>Mn(2+)</name>
        <dbReference type="ChEBI" id="CHEBI:29035"/>
    </ligand>
</feature>
<dbReference type="PROSITE" id="PS00866">
    <property type="entry name" value="CPSASE_1"/>
    <property type="match status" value="1"/>
</dbReference>
<evidence type="ECO:0000259" key="19">
    <source>
        <dbReference type="PROSITE" id="PS50991"/>
    </source>
</evidence>
<keyword evidence="4" id="KW-0312">Gluconeogenesis</keyword>
<evidence type="ECO:0000256" key="10">
    <source>
        <dbReference type="ARBA" id="ARBA00023268"/>
    </source>
</evidence>
<feature type="binding site" evidence="13">
    <location>
        <position position="240"/>
    </location>
    <ligand>
        <name>ATP</name>
        <dbReference type="ChEBI" id="CHEBI:30616"/>
    </ligand>
</feature>
<dbReference type="NCBIfam" id="NF009554">
    <property type="entry name" value="PRK12999.1"/>
    <property type="match status" value="1"/>
</dbReference>
<dbReference type="CDD" id="cd07937">
    <property type="entry name" value="DRE_TIM_PC_TC_5S"/>
    <property type="match status" value="1"/>
</dbReference>
<dbReference type="PROSITE" id="PS50975">
    <property type="entry name" value="ATP_GRASP"/>
    <property type="match status" value="1"/>
</dbReference>
<dbReference type="Pfam" id="PF00682">
    <property type="entry name" value="HMGL-like"/>
    <property type="match status" value="1"/>
</dbReference>
<dbReference type="PANTHER" id="PTHR43778">
    <property type="entry name" value="PYRUVATE CARBOXYLASE"/>
    <property type="match status" value="1"/>
</dbReference>
<evidence type="ECO:0000256" key="2">
    <source>
        <dbReference type="ARBA" id="ARBA00004742"/>
    </source>
</evidence>
<feature type="binding site" evidence="13">
    <location>
        <position position="205"/>
    </location>
    <ligand>
        <name>ATP</name>
        <dbReference type="ChEBI" id="CHEBI:30616"/>
    </ligand>
</feature>
<feature type="binding site" evidence="14">
    <location>
        <position position="737"/>
    </location>
    <ligand>
        <name>Mn(2+)</name>
        <dbReference type="ChEBI" id="CHEBI:29035"/>
    </ligand>
</feature>
<keyword evidence="7 11" id="KW-0547">Nucleotide-binding</keyword>
<dbReference type="InterPro" id="IPR003379">
    <property type="entry name" value="Carboxylase_cons_dom"/>
</dbReference>
<comment type="cofactor">
    <cofactor evidence="1 11">
        <name>biotin</name>
        <dbReference type="ChEBI" id="CHEBI:57586"/>
    </cofactor>
</comment>
<dbReference type="InterPro" id="IPR011053">
    <property type="entry name" value="Single_hybrid_motif"/>
</dbReference>
<evidence type="ECO:0000256" key="5">
    <source>
        <dbReference type="ARBA" id="ARBA00022598"/>
    </source>
</evidence>
<evidence type="ECO:0000256" key="12">
    <source>
        <dbReference type="PIRSR" id="PIRSR001594-1"/>
    </source>
</evidence>
<evidence type="ECO:0000256" key="9">
    <source>
        <dbReference type="ARBA" id="ARBA00023267"/>
    </source>
</evidence>
<dbReference type="InterPro" id="IPR011761">
    <property type="entry name" value="ATP-grasp"/>
</dbReference>
<keyword evidence="5 11" id="KW-0436">Ligase</keyword>
<dbReference type="PATRIC" id="fig|546269.5.peg.177"/>
<keyword evidence="8 11" id="KW-0067">ATP-binding</keyword>
<dbReference type="Pfam" id="PF02786">
    <property type="entry name" value="CPSase_L_D2"/>
    <property type="match status" value="1"/>
</dbReference>
<dbReference type="InterPro" id="IPR011764">
    <property type="entry name" value="Biotin_carboxylation_dom"/>
</dbReference>
<evidence type="ECO:0000256" key="4">
    <source>
        <dbReference type="ARBA" id="ARBA00022432"/>
    </source>
</evidence>
<evidence type="ECO:0000256" key="14">
    <source>
        <dbReference type="PIRSR" id="PIRSR001594-3"/>
    </source>
</evidence>
<dbReference type="GO" id="GO:0005737">
    <property type="term" value="C:cytoplasm"/>
    <property type="evidence" value="ECO:0007669"/>
    <property type="project" value="TreeGrafter"/>
</dbReference>
<evidence type="ECO:0000256" key="3">
    <source>
        <dbReference type="ARBA" id="ARBA00013057"/>
    </source>
</evidence>
<dbReference type="Pfam" id="PF02785">
    <property type="entry name" value="Biotin_carb_C"/>
    <property type="match status" value="1"/>
</dbReference>
<dbReference type="Gene3D" id="3.10.600.10">
    <property type="entry name" value="pyruvate carboxylase f1077a mutant domain"/>
    <property type="match status" value="1"/>
</dbReference>
<feature type="domain" description="Biotin carboxylation" evidence="18">
    <location>
        <begin position="5"/>
        <end position="458"/>
    </location>
</feature>
<dbReference type="GO" id="GO:0006094">
    <property type="term" value="P:gluconeogenesis"/>
    <property type="evidence" value="ECO:0007669"/>
    <property type="project" value="UniProtKB-UniPathway"/>
</dbReference>
<feature type="modified residue" description="N6-biotinyllysine" evidence="15">
    <location>
        <position position="1108"/>
    </location>
</feature>
<dbReference type="AlphaFoldDB" id="D6GSB6"/>
<evidence type="ECO:0000259" key="17">
    <source>
        <dbReference type="PROSITE" id="PS50975"/>
    </source>
</evidence>
<evidence type="ECO:0000256" key="8">
    <source>
        <dbReference type="ARBA" id="ARBA00022840"/>
    </source>
</evidence>
<dbReference type="SUPFAM" id="SSF52440">
    <property type="entry name" value="PreATP-grasp domain"/>
    <property type="match status" value="1"/>
</dbReference>
<keyword evidence="9 11" id="KW-0092">Biotin</keyword>
<comment type="catalytic activity">
    <reaction evidence="11">
        <text>hydrogencarbonate + pyruvate + ATP = oxaloacetate + ADP + phosphate + H(+)</text>
        <dbReference type="Rhea" id="RHEA:20844"/>
        <dbReference type="ChEBI" id="CHEBI:15361"/>
        <dbReference type="ChEBI" id="CHEBI:15378"/>
        <dbReference type="ChEBI" id="CHEBI:16452"/>
        <dbReference type="ChEBI" id="CHEBI:17544"/>
        <dbReference type="ChEBI" id="CHEBI:30616"/>
        <dbReference type="ChEBI" id="CHEBI:43474"/>
        <dbReference type="ChEBI" id="CHEBI:456216"/>
        <dbReference type="EC" id="6.4.1.1"/>
    </reaction>
</comment>
<evidence type="ECO:0000256" key="11">
    <source>
        <dbReference type="PIRNR" id="PIRNR001594"/>
    </source>
</evidence>
<dbReference type="PROSITE" id="PS00188">
    <property type="entry name" value="BIOTIN"/>
    <property type="match status" value="1"/>
</dbReference>
<dbReference type="SUPFAM" id="SSF56059">
    <property type="entry name" value="Glutathione synthetase ATP-binding domain-like"/>
    <property type="match status" value="1"/>
</dbReference>
<dbReference type="PANTHER" id="PTHR43778:SF2">
    <property type="entry name" value="PYRUVATE CARBOXYLASE, MITOCHONDRIAL"/>
    <property type="match status" value="1"/>
</dbReference>
<keyword evidence="21" id="KW-1185">Reference proteome</keyword>
<dbReference type="PROSITE" id="PS50991">
    <property type="entry name" value="PYR_CT"/>
    <property type="match status" value="1"/>
</dbReference>
<name>D6GSB6_FILAD</name>
<dbReference type="Pfam" id="PF00289">
    <property type="entry name" value="Biotin_carb_N"/>
    <property type="match status" value="1"/>
</dbReference>
<evidence type="ECO:0000256" key="1">
    <source>
        <dbReference type="ARBA" id="ARBA00001953"/>
    </source>
</evidence>
<dbReference type="eggNOG" id="COG1038">
    <property type="taxonomic scope" value="Bacteria"/>
</dbReference>
<dbReference type="PROSITE" id="PS50979">
    <property type="entry name" value="BC"/>
    <property type="match status" value="1"/>
</dbReference>
<protein>
    <recommendedName>
        <fullName evidence="3 11">Pyruvate carboxylase</fullName>
        <ecNumber evidence="3 11">6.4.1.1</ecNumber>
    </recommendedName>
</protein>
<organism evidence="20 21">
    <name type="scientific">Filifactor alocis (strain ATCC 35896 / CCUG 47790 / D40 B5)</name>
    <name type="common">Fusobacterium alocis</name>
    <dbReference type="NCBI Taxonomy" id="546269"/>
    <lineage>
        <taxon>Bacteria</taxon>
        <taxon>Bacillati</taxon>
        <taxon>Bacillota</taxon>
        <taxon>Clostridia</taxon>
        <taxon>Peptostreptococcales</taxon>
        <taxon>Filifactoraceae</taxon>
        <taxon>Filifactor</taxon>
    </lineage>
</organism>
<dbReference type="OrthoDB" id="9807469at2"/>
<dbReference type="Gene3D" id="2.40.50.100">
    <property type="match status" value="1"/>
</dbReference>
<comment type="function">
    <text evidence="11">Catalyzes a 2-step reaction, involving the ATP-dependent carboxylation of the covalently attached biotin in the first step and the transfer of the carboxyl group to pyruvate in the second.</text>
</comment>
<keyword evidence="6 14" id="KW-0479">Metal-binding</keyword>
<feature type="binding site" evidence="13">
    <location>
        <position position="611"/>
    </location>
    <ligand>
        <name>substrate</name>
    </ligand>
</feature>
<dbReference type="FunFam" id="3.30.1490.20:FF:000003">
    <property type="entry name" value="acetyl-CoA carboxylase isoform X1"/>
    <property type="match status" value="1"/>
</dbReference>
<evidence type="ECO:0000259" key="18">
    <source>
        <dbReference type="PROSITE" id="PS50979"/>
    </source>
</evidence>
<feature type="active site" evidence="12">
    <location>
        <position position="297"/>
    </location>
</feature>
<dbReference type="SUPFAM" id="SSF89000">
    <property type="entry name" value="post-HMGL domain-like"/>
    <property type="match status" value="1"/>
</dbReference>
<dbReference type="PIRSF" id="PIRSF001594">
    <property type="entry name" value="Pyruv_carbox"/>
    <property type="match status" value="1"/>
</dbReference>
<dbReference type="SUPFAM" id="SSF51569">
    <property type="entry name" value="Aldolase"/>
    <property type="match status" value="1"/>
</dbReference>
<dbReference type="FunFam" id="3.40.50.20:FF:000010">
    <property type="entry name" value="Propionyl-CoA carboxylase subunit alpha"/>
    <property type="match status" value="1"/>
</dbReference>
<evidence type="ECO:0000256" key="6">
    <source>
        <dbReference type="ARBA" id="ARBA00022723"/>
    </source>
</evidence>
<dbReference type="InterPro" id="IPR000089">
    <property type="entry name" value="Biotin_lipoyl"/>
</dbReference>
<dbReference type="RefSeq" id="WP_014261838.1">
    <property type="nucleotide sequence ID" value="NC_016630.1"/>
</dbReference>
<dbReference type="EC" id="6.4.1.1" evidence="3 11"/>
<evidence type="ECO:0000313" key="20">
    <source>
        <dbReference type="EMBL" id="EFE28557.1"/>
    </source>
</evidence>
<evidence type="ECO:0000256" key="15">
    <source>
        <dbReference type="PIRSR" id="PIRSR001594-4"/>
    </source>
</evidence>
<dbReference type="GO" id="GO:0005524">
    <property type="term" value="F:ATP binding"/>
    <property type="evidence" value="ECO:0007669"/>
    <property type="project" value="UniProtKB-UniRule"/>
</dbReference>
<dbReference type="NCBIfam" id="TIGR01235">
    <property type="entry name" value="pyruv_carbox"/>
    <property type="match status" value="1"/>
</dbReference>
<dbReference type="SUPFAM" id="SSF51230">
    <property type="entry name" value="Single hybrid motif"/>
    <property type="match status" value="1"/>
</dbReference>
<feature type="binding site" description="via carbamate group" evidence="14">
    <location>
        <position position="708"/>
    </location>
    <ligand>
        <name>Mn(2+)</name>
        <dbReference type="ChEBI" id="CHEBI:29035"/>
    </ligand>
</feature>
<dbReference type="InterPro" id="IPR001882">
    <property type="entry name" value="Biotin_BS"/>
</dbReference>
<dbReference type="InterPro" id="IPR005481">
    <property type="entry name" value="BC-like_N"/>
</dbReference>
<dbReference type="InterPro" id="IPR016185">
    <property type="entry name" value="PreATP-grasp_dom_sf"/>
</dbReference>
<reference evidence="21" key="1">
    <citation type="submission" date="2010-12" db="EMBL/GenBank/DDBJ databases">
        <title>The genome sequence of Filifactor alocis strain ATCC 35896.</title>
        <authorList>
            <consortium name="The Broad Institute Genome Sequencing Platform"/>
            <person name="Ward D."/>
            <person name="Earl A."/>
            <person name="Feldgarden M."/>
            <person name="Young S.K."/>
            <person name="Gargeya S."/>
            <person name="Zeng Q."/>
            <person name="Alvarado L."/>
            <person name="Berlin A."/>
            <person name="Bochicchio J."/>
            <person name="Chapman S.B."/>
            <person name="Chen Z."/>
            <person name="Freedman E."/>
            <person name="Gellesch M."/>
            <person name="Goldberg J."/>
            <person name="Griggs A."/>
            <person name="Gujja S."/>
            <person name="Heilman E."/>
            <person name="Heiman D."/>
            <person name="Howarth C."/>
            <person name="Mehta T."/>
            <person name="Neiman D."/>
            <person name="Pearson M."/>
            <person name="Roberts A."/>
            <person name="Saif S."/>
            <person name="Shea T."/>
            <person name="Shenoy N."/>
            <person name="Sisk P."/>
            <person name="Stolte C."/>
            <person name="Sykes S."/>
            <person name="White J."/>
            <person name="Yandava C."/>
            <person name="Izard J."/>
            <person name="Blanton J.M."/>
            <person name="Baranova O.V."/>
            <person name="Tanner A.C."/>
            <person name="Dewhirst F.E."/>
            <person name="Haas B."/>
            <person name="Nusbaum C."/>
            <person name="Birren B."/>
        </authorList>
    </citation>
    <scope>NUCLEOTIDE SEQUENCE [LARGE SCALE GENOMIC DNA]</scope>
    <source>
        <strain evidence="21">ATCC 35896 / D40 B5</strain>
    </source>
</reference>
<dbReference type="SMART" id="SM00878">
    <property type="entry name" value="Biotin_carb_C"/>
    <property type="match status" value="1"/>
</dbReference>
<dbReference type="GO" id="GO:0004736">
    <property type="term" value="F:pyruvate carboxylase activity"/>
    <property type="evidence" value="ECO:0007669"/>
    <property type="project" value="UniProtKB-EC"/>
</dbReference>
<dbReference type="FunFam" id="3.30.470.20:FF:000012">
    <property type="entry name" value="Pyruvate carboxylase"/>
    <property type="match status" value="1"/>
</dbReference>
<dbReference type="PROSITE" id="PS50968">
    <property type="entry name" value="BIOTINYL_LIPOYL"/>
    <property type="match status" value="1"/>
</dbReference>
<dbReference type="STRING" id="546269.HMPREF0389_00473"/>